<comment type="caution">
    <text evidence="1">The sequence shown here is derived from an EMBL/GenBank/DDBJ whole genome shotgun (WGS) entry which is preliminary data.</text>
</comment>
<feature type="non-terminal residue" evidence="1">
    <location>
        <position position="72"/>
    </location>
</feature>
<feature type="non-terminal residue" evidence="1">
    <location>
        <position position="1"/>
    </location>
</feature>
<accession>A0AAN8X1K1</accession>
<proteinExistence type="predicted"/>
<dbReference type="EMBL" id="JAXCGZ010015111">
    <property type="protein sequence ID" value="KAK7071249.1"/>
    <property type="molecule type" value="Genomic_DNA"/>
</dbReference>
<dbReference type="Proteomes" id="UP001381693">
    <property type="component" value="Unassembled WGS sequence"/>
</dbReference>
<gene>
    <name evidence="1" type="ORF">SK128_005900</name>
</gene>
<organism evidence="1 2">
    <name type="scientific">Halocaridina rubra</name>
    <name type="common">Hawaiian red shrimp</name>
    <dbReference type="NCBI Taxonomy" id="373956"/>
    <lineage>
        <taxon>Eukaryota</taxon>
        <taxon>Metazoa</taxon>
        <taxon>Ecdysozoa</taxon>
        <taxon>Arthropoda</taxon>
        <taxon>Crustacea</taxon>
        <taxon>Multicrustacea</taxon>
        <taxon>Malacostraca</taxon>
        <taxon>Eumalacostraca</taxon>
        <taxon>Eucarida</taxon>
        <taxon>Decapoda</taxon>
        <taxon>Pleocyemata</taxon>
        <taxon>Caridea</taxon>
        <taxon>Atyoidea</taxon>
        <taxon>Atyidae</taxon>
        <taxon>Halocaridina</taxon>
    </lineage>
</organism>
<evidence type="ECO:0000313" key="2">
    <source>
        <dbReference type="Proteomes" id="UP001381693"/>
    </source>
</evidence>
<keyword evidence="2" id="KW-1185">Reference proteome</keyword>
<reference evidence="1 2" key="1">
    <citation type="submission" date="2023-11" db="EMBL/GenBank/DDBJ databases">
        <title>Halocaridina rubra genome assembly.</title>
        <authorList>
            <person name="Smith C."/>
        </authorList>
    </citation>
    <scope>NUCLEOTIDE SEQUENCE [LARGE SCALE GENOMIC DNA]</scope>
    <source>
        <strain evidence="1">EP-1</strain>
        <tissue evidence="1">Whole</tissue>
    </source>
</reference>
<name>A0AAN8X1K1_HALRR</name>
<sequence length="72" mass="7956">IGLLEHLRDTYNCRYVGTARETRTGKPGLASTAQLNRKKMKRGTMDYKSCNGVLALKRKDNKVANILSSDAG</sequence>
<dbReference type="AlphaFoldDB" id="A0AAN8X1K1"/>
<evidence type="ECO:0000313" key="1">
    <source>
        <dbReference type="EMBL" id="KAK7071249.1"/>
    </source>
</evidence>
<protein>
    <submittedName>
        <fullName evidence="1">Uncharacterized protein</fullName>
    </submittedName>
</protein>